<organism evidence="1 3">
    <name type="scientific">Legionella qingyii</name>
    <dbReference type="NCBI Taxonomy" id="2184757"/>
    <lineage>
        <taxon>Bacteria</taxon>
        <taxon>Pseudomonadati</taxon>
        <taxon>Pseudomonadota</taxon>
        <taxon>Gammaproteobacteria</taxon>
        <taxon>Legionellales</taxon>
        <taxon>Legionellaceae</taxon>
        <taxon>Legionella</taxon>
    </lineage>
</organism>
<dbReference type="PROSITE" id="PS51257">
    <property type="entry name" value="PROKAR_LIPOPROTEIN"/>
    <property type="match status" value="1"/>
</dbReference>
<evidence type="ECO:0000313" key="4">
    <source>
        <dbReference type="Proteomes" id="UP000287374"/>
    </source>
</evidence>
<dbReference type="RefSeq" id="WP_110142016.1">
    <property type="nucleotide sequence ID" value="NZ_QHJG01000007.1"/>
</dbReference>
<accession>A0A317U617</accession>
<protein>
    <recommendedName>
        <fullName evidence="5">Lipoprotein</fullName>
    </recommendedName>
</protein>
<evidence type="ECO:0000313" key="2">
    <source>
        <dbReference type="EMBL" id="RUR23451.1"/>
    </source>
</evidence>
<dbReference type="EMBL" id="QHJG01000007">
    <property type="protein sequence ID" value="PWY56638.1"/>
    <property type="molecule type" value="Genomic_DNA"/>
</dbReference>
<sequence>MKKLIIAVLVFVPTLLLSGCYVTAYPNNGYYYSSYYPSYSYYSGYYPSRYYYSGLGYWGNRGWYRGWHGAGWHGGGWHGGHWR</sequence>
<dbReference type="AlphaFoldDB" id="A0A317U617"/>
<dbReference type="EMBL" id="RZGX01000008">
    <property type="protein sequence ID" value="RUR23451.1"/>
    <property type="molecule type" value="Genomic_DNA"/>
</dbReference>
<evidence type="ECO:0000313" key="1">
    <source>
        <dbReference type="EMBL" id="PWY56638.1"/>
    </source>
</evidence>
<comment type="caution">
    <text evidence="1">The sequence shown here is derived from an EMBL/GenBank/DDBJ whole genome shotgun (WGS) entry which is preliminary data.</text>
</comment>
<reference evidence="1 3" key="1">
    <citation type="submission" date="2018-05" db="EMBL/GenBank/DDBJ databases">
        <title>Legionella qingyii sp.nov., whole genome shotgun sequence.</title>
        <authorList>
            <person name="Wu H."/>
            <person name="Zhu Q."/>
            <person name="Hu C."/>
        </authorList>
    </citation>
    <scope>NUCLEOTIDE SEQUENCE [LARGE SCALE GENOMIC DNA]</scope>
    <source>
        <strain evidence="1 3">HEB18</strain>
    </source>
</reference>
<evidence type="ECO:0000313" key="3">
    <source>
        <dbReference type="Proteomes" id="UP000247152"/>
    </source>
</evidence>
<reference evidence="2 4" key="2">
    <citation type="submission" date="2018-12" db="EMBL/GenBank/DDBJ databases">
        <title>Legionella sp,whole genome shotgun sequence.</title>
        <authorList>
            <person name="Wu H."/>
        </authorList>
    </citation>
    <scope>NUCLEOTIDE SEQUENCE [LARGE SCALE GENOMIC DNA]</scope>
    <source>
        <strain evidence="2">Km489</strain>
        <strain evidence="4">km489</strain>
    </source>
</reference>
<dbReference type="Proteomes" id="UP000287374">
    <property type="component" value="Unassembled WGS sequence"/>
</dbReference>
<dbReference type="Proteomes" id="UP000247152">
    <property type="component" value="Unassembled WGS sequence"/>
</dbReference>
<keyword evidence="4" id="KW-1185">Reference proteome</keyword>
<gene>
    <name evidence="1" type="ORF">DGG96_05815</name>
    <name evidence="2" type="ORF">ELY20_07540</name>
</gene>
<name>A0A317U617_9GAMM</name>
<evidence type="ECO:0008006" key="5">
    <source>
        <dbReference type="Google" id="ProtNLM"/>
    </source>
</evidence>
<proteinExistence type="predicted"/>